<dbReference type="NCBIfam" id="NF009774">
    <property type="entry name" value="PRK13271.1"/>
    <property type="match status" value="1"/>
</dbReference>
<dbReference type="Gene3D" id="1.50.10.10">
    <property type="match status" value="1"/>
</dbReference>
<dbReference type="InterPro" id="IPR001661">
    <property type="entry name" value="Glyco_hydro_37"/>
</dbReference>
<dbReference type="Pfam" id="PF01204">
    <property type="entry name" value="Trehalase"/>
    <property type="match status" value="1"/>
</dbReference>
<evidence type="ECO:0000256" key="1">
    <source>
        <dbReference type="ARBA" id="ARBA00022801"/>
    </source>
</evidence>
<dbReference type="SUPFAM" id="SSF48208">
    <property type="entry name" value="Six-hairpin glycosidases"/>
    <property type="match status" value="1"/>
</dbReference>
<accession>A0ABT1VZT5</accession>
<dbReference type="EMBL" id="JAMZEJ010000008">
    <property type="protein sequence ID" value="MCQ8241868.1"/>
    <property type="molecule type" value="Genomic_DNA"/>
</dbReference>
<dbReference type="InterPro" id="IPR008928">
    <property type="entry name" value="6-hairpin_glycosidase_sf"/>
</dbReference>
<dbReference type="PROSITE" id="PS00927">
    <property type="entry name" value="TREHALASE_1"/>
    <property type="match status" value="1"/>
</dbReference>
<sequence length="621" mass="69041">MSRSADPRGTHARAAAMPRVPAGGAVAPVRRPACPGWSSARLPALVLMLAGACALPVAARADGAPGGVPGLPGPAGDHAGATAVALPAAPDGAPFPAVPQAPVALPPPPSELYGALYRQVELEQIFSDQKTFADAVATVPPAQVMRDYDQQSKRPGFELRRFTLDHFTMPERADIAFKPAPDRHIKTYIADMWNVLLRQPDREVRWSSLLPLPFPYVVPGGRFSEIYYWDSYFTMLGLERSGRHDLTVDMLRNMASLIDRYGHIPNGNRSYYLSRSEPPFFACMIDLVAARDGDGVYLRYLPELRREYDYWMEGADALQPGQAHRHVVRLHDGAVLNRYWDDRDTPRDESYREDVETAARSHRPPAEMYRDLRAAGESGWDFSSRWFADGRSIETVRTTKILPVDLNSIVLHMEQTLARMYGLKHDTAQQASFEHRAADRARAIRRLMWDPTGGMFTDYVWQDDTRNDAATAAMVVPLFFGLATQAQADATAHTIRARLLRPGGMTTSDMRNGQQWDAPNGWAPMQWMAVIGLRRYGQDALAEEIARRWIEREIAAYASSGVLLEKYNVRDARTKDDGGGGGGEYPLQVGFGWTNGVLVNLLDLYPRHAHQSLQAHPAAAR</sequence>
<evidence type="ECO:0000313" key="3">
    <source>
        <dbReference type="EMBL" id="MCQ8241868.1"/>
    </source>
</evidence>
<dbReference type="InterPro" id="IPR012341">
    <property type="entry name" value="6hp_glycosidase-like_sf"/>
</dbReference>
<comment type="caution">
    <text evidence="3">The sequence shown here is derived from an EMBL/GenBank/DDBJ whole genome shotgun (WGS) entry which is preliminary data.</text>
</comment>
<keyword evidence="1" id="KW-0378">Hydrolase</keyword>
<protein>
    <submittedName>
        <fullName evidence="3">Alpha,alpha-trehalase TreF</fullName>
    </submittedName>
</protein>
<dbReference type="RefSeq" id="WP_422920622.1">
    <property type="nucleotide sequence ID" value="NZ_JAMZEJ010000008.1"/>
</dbReference>
<dbReference type="NCBIfam" id="NF009773">
    <property type="entry name" value="PRK13270.1"/>
    <property type="match status" value="1"/>
</dbReference>
<evidence type="ECO:0000313" key="4">
    <source>
        <dbReference type="Proteomes" id="UP001524547"/>
    </source>
</evidence>
<dbReference type="InterPro" id="IPR018232">
    <property type="entry name" value="Glyco_hydro_37_CS"/>
</dbReference>
<gene>
    <name evidence="3" type="primary">treF</name>
    <name evidence="3" type="ORF">NFI88_13580</name>
</gene>
<dbReference type="PANTHER" id="PTHR23403:SF1">
    <property type="entry name" value="TREHALASE"/>
    <property type="match status" value="1"/>
</dbReference>
<organism evidence="3 4">
    <name type="scientific">Rhizosaccharibacter radicis</name>
    <dbReference type="NCBI Taxonomy" id="2782605"/>
    <lineage>
        <taxon>Bacteria</taxon>
        <taxon>Pseudomonadati</taxon>
        <taxon>Pseudomonadota</taxon>
        <taxon>Alphaproteobacteria</taxon>
        <taxon>Acetobacterales</taxon>
        <taxon>Acetobacteraceae</taxon>
        <taxon>Rhizosaccharibacter</taxon>
    </lineage>
</organism>
<reference evidence="3 4" key="1">
    <citation type="submission" date="2022-06" db="EMBL/GenBank/DDBJ databases">
        <title>Rhizosaccharibacter gen. nov. sp. nov. KSS12, endophytic bacteria isolated from sugarcane.</title>
        <authorList>
            <person name="Pitiwittayakul N."/>
        </authorList>
    </citation>
    <scope>NUCLEOTIDE SEQUENCE [LARGE SCALE GENOMIC DNA]</scope>
    <source>
        <strain evidence="3 4">KSS12</strain>
    </source>
</reference>
<keyword evidence="2" id="KW-0326">Glycosidase</keyword>
<proteinExistence type="predicted"/>
<name>A0ABT1VZT5_9PROT</name>
<dbReference type="PANTHER" id="PTHR23403">
    <property type="entry name" value="TREHALASE"/>
    <property type="match status" value="1"/>
</dbReference>
<dbReference type="PRINTS" id="PR00744">
    <property type="entry name" value="GLHYDRLASE37"/>
</dbReference>
<evidence type="ECO:0000256" key="2">
    <source>
        <dbReference type="ARBA" id="ARBA00023295"/>
    </source>
</evidence>
<dbReference type="PROSITE" id="PS00928">
    <property type="entry name" value="TREHALASE_2"/>
    <property type="match status" value="1"/>
</dbReference>
<dbReference type="Proteomes" id="UP001524547">
    <property type="component" value="Unassembled WGS sequence"/>
</dbReference>
<keyword evidence="4" id="KW-1185">Reference proteome</keyword>